<accession>A0A1W1H4F2</accession>
<keyword evidence="2" id="KW-1185">Reference proteome</keyword>
<dbReference type="Pfam" id="PF20487">
    <property type="entry name" value="DUF6726"/>
    <property type="match status" value="1"/>
</dbReference>
<protein>
    <recommendedName>
        <fullName evidence="3">Lipoprotein</fullName>
    </recommendedName>
</protein>
<evidence type="ECO:0000313" key="1">
    <source>
        <dbReference type="EMBL" id="SLM27350.1"/>
    </source>
</evidence>
<evidence type="ECO:0000313" key="2">
    <source>
        <dbReference type="Proteomes" id="UP000191931"/>
    </source>
</evidence>
<name>A0A1W1H4F2_9BACT</name>
<sequence length="62" mass="6563">MNFLKILIILSIFIFLSGCVLTKIITVPMRVGGAVISVIPVAGNSIHDAIDESAAIIDDLPL</sequence>
<dbReference type="RefSeq" id="WP_080797508.1">
    <property type="nucleotide sequence ID" value="NZ_LT828540.1"/>
</dbReference>
<reference evidence="1 2" key="1">
    <citation type="submission" date="2017-03" db="EMBL/GenBank/DDBJ databases">
        <authorList>
            <person name="Afonso C.L."/>
            <person name="Miller P.J."/>
            <person name="Scott M.A."/>
            <person name="Spackman E."/>
            <person name="Goraichik I."/>
            <person name="Dimitrov K.M."/>
            <person name="Suarez D.L."/>
            <person name="Swayne D.E."/>
        </authorList>
    </citation>
    <scope>NUCLEOTIDE SEQUENCE [LARGE SCALE GENOMIC DNA]</scope>
    <source>
        <strain evidence="1">PRJEB14757</strain>
    </source>
</reference>
<dbReference type="InterPro" id="IPR046613">
    <property type="entry name" value="DUF6726"/>
</dbReference>
<gene>
    <name evidence="1" type="ORF">MTBBW1_10009</name>
</gene>
<dbReference type="STRING" id="1246637.MTBBW1_10009"/>
<dbReference type="Proteomes" id="UP000191931">
    <property type="component" value="Unassembled WGS sequence"/>
</dbReference>
<dbReference type="PROSITE" id="PS51257">
    <property type="entry name" value="PROKAR_LIPOPROTEIN"/>
    <property type="match status" value="1"/>
</dbReference>
<dbReference type="EMBL" id="FWEV01000001">
    <property type="protein sequence ID" value="SLM27350.1"/>
    <property type="molecule type" value="Genomic_DNA"/>
</dbReference>
<proteinExistence type="predicted"/>
<evidence type="ECO:0008006" key="3">
    <source>
        <dbReference type="Google" id="ProtNLM"/>
    </source>
</evidence>
<dbReference type="AlphaFoldDB" id="A0A1W1H4F2"/>
<organism evidence="1 2">
    <name type="scientific">Desulfamplus magnetovallimortis</name>
    <dbReference type="NCBI Taxonomy" id="1246637"/>
    <lineage>
        <taxon>Bacteria</taxon>
        <taxon>Pseudomonadati</taxon>
        <taxon>Thermodesulfobacteriota</taxon>
        <taxon>Desulfobacteria</taxon>
        <taxon>Desulfobacterales</taxon>
        <taxon>Desulfobacteraceae</taxon>
        <taxon>Desulfamplus</taxon>
    </lineage>
</organism>